<dbReference type="EMBL" id="JAMSCK010000002">
    <property type="protein sequence ID" value="MCM8569201.1"/>
    <property type="molecule type" value="Genomic_DNA"/>
</dbReference>
<dbReference type="RefSeq" id="WP_252112003.1">
    <property type="nucleotide sequence ID" value="NZ_JAMSCK010000002.1"/>
</dbReference>
<accession>A0ABT0Z0E7</accession>
<protein>
    <submittedName>
        <fullName evidence="2">Glycosyltransferase</fullName>
    </submittedName>
</protein>
<dbReference type="SUPFAM" id="SSF53448">
    <property type="entry name" value="Nucleotide-diphospho-sugar transferases"/>
    <property type="match status" value="1"/>
</dbReference>
<sequence length="278" mass="32300">MTTQPLISIITVNLNNLEGLRTTVNSVLAQKYKNFEYLVIDGASNDGSREFLEKHNEQIDYWISEEDLGIYNAMNKGVKKANGVYLLFLNSGDHFFDNESLKKNYGYLKVQDIIYFNLVMVKQGVSEIAIYPKNLRFSHFVEDTLPHPATFIKKTLFDKLGFYDESLKIVSDWKFFINSICKYNSSYLKIDETLSVYYLDGISSSVKNEKLIKEERQKVLSDDFSPFMEDYRELMKARASLNSSRYKMCTELQKNFLARKINNFMLRILIGKKSGDSK</sequence>
<feature type="domain" description="Glycosyltransferase 2-like" evidence="1">
    <location>
        <begin position="8"/>
        <end position="130"/>
    </location>
</feature>
<evidence type="ECO:0000313" key="2">
    <source>
        <dbReference type="EMBL" id="MCM8569201.1"/>
    </source>
</evidence>
<dbReference type="PANTHER" id="PTHR22916:SF67">
    <property type="entry name" value="COLANIC ACID BIOSYNTHESIS GLYCOSYL TRANSFERASE WCAE-RELATED"/>
    <property type="match status" value="1"/>
</dbReference>
<dbReference type="InterPro" id="IPR029044">
    <property type="entry name" value="Nucleotide-diphossugar_trans"/>
</dbReference>
<dbReference type="InterPro" id="IPR001173">
    <property type="entry name" value="Glyco_trans_2-like"/>
</dbReference>
<dbReference type="PANTHER" id="PTHR22916">
    <property type="entry name" value="GLYCOSYLTRANSFERASE"/>
    <property type="match status" value="1"/>
</dbReference>
<evidence type="ECO:0000313" key="3">
    <source>
        <dbReference type="Proteomes" id="UP001155077"/>
    </source>
</evidence>
<gene>
    <name evidence="2" type="ORF">NE848_07415</name>
</gene>
<comment type="caution">
    <text evidence="2">The sequence shown here is derived from an EMBL/GenBank/DDBJ whole genome shotgun (WGS) entry which is preliminary data.</text>
</comment>
<name>A0ABT0Z0E7_9FLAO</name>
<dbReference type="CDD" id="cd06433">
    <property type="entry name" value="GT_2_WfgS_like"/>
    <property type="match status" value="1"/>
</dbReference>
<evidence type="ECO:0000259" key="1">
    <source>
        <dbReference type="Pfam" id="PF00535"/>
    </source>
</evidence>
<organism evidence="2 3">
    <name type="scientific">Gramella jeungdoensis</name>
    <dbReference type="NCBI Taxonomy" id="708091"/>
    <lineage>
        <taxon>Bacteria</taxon>
        <taxon>Pseudomonadati</taxon>
        <taxon>Bacteroidota</taxon>
        <taxon>Flavobacteriia</taxon>
        <taxon>Flavobacteriales</taxon>
        <taxon>Flavobacteriaceae</taxon>
        <taxon>Christiangramia</taxon>
    </lineage>
</organism>
<dbReference type="Proteomes" id="UP001155077">
    <property type="component" value="Unassembled WGS sequence"/>
</dbReference>
<reference evidence="2" key="1">
    <citation type="submission" date="2022-06" db="EMBL/GenBank/DDBJ databases">
        <title>Gramella sediminis sp. nov., isolated from deep-sea sediment of the Indian Ocean.</title>
        <authorList>
            <person name="Yang L."/>
        </authorList>
    </citation>
    <scope>NUCLEOTIDE SEQUENCE</scope>
    <source>
        <strain evidence="2">HMD3159</strain>
    </source>
</reference>
<keyword evidence="3" id="KW-1185">Reference proteome</keyword>
<dbReference type="Gene3D" id="3.90.550.10">
    <property type="entry name" value="Spore Coat Polysaccharide Biosynthesis Protein SpsA, Chain A"/>
    <property type="match status" value="1"/>
</dbReference>
<proteinExistence type="predicted"/>
<dbReference type="Pfam" id="PF00535">
    <property type="entry name" value="Glycos_transf_2"/>
    <property type="match status" value="1"/>
</dbReference>